<dbReference type="InterPro" id="IPR018062">
    <property type="entry name" value="HTH_AraC-typ_CS"/>
</dbReference>
<gene>
    <name evidence="5" type="ORF">DUE52_09730</name>
</gene>
<dbReference type="Proteomes" id="UP000253383">
    <property type="component" value="Unassembled WGS sequence"/>
</dbReference>
<dbReference type="SUPFAM" id="SSF46689">
    <property type="entry name" value="Homeodomain-like"/>
    <property type="match status" value="2"/>
</dbReference>
<sequence length="309" mass="35526">MTSGKKSLQNSEALPAWGGRLDALVENKLTLSHDVAELHLYETFQRAQLVELEFGAPVLTSMLTGKKVMHIDELKPFDYLPGESLVLPANKPMKIDFPEATVQTPTRCIALTISGEFIQQTVNYLNEEYPRSEPSELWEVDTNNYHLQNNFEISSLVDKIIRLYRENNVLKPFFIHNSLEELIVRLMQTQARRVLVDQARKYMSSHRLAFVVEYIRNNLTKALAIDELSSQACLSKSHFFRLFKNELGVSPIQFILQERIRLAKQILSNPAKSITDACYESGFNSLTHFSNAFRTVERISPRQYKQQLT</sequence>
<dbReference type="InterPro" id="IPR009057">
    <property type="entry name" value="Homeodomain-like_sf"/>
</dbReference>
<reference evidence="5 6" key="1">
    <citation type="submission" date="2018-07" db="EMBL/GenBank/DDBJ databases">
        <title>Genome analysis of Larkinella rosea.</title>
        <authorList>
            <person name="Zhou Z."/>
            <person name="Wang G."/>
        </authorList>
    </citation>
    <scope>NUCLEOTIDE SEQUENCE [LARGE SCALE GENOMIC DNA]</scope>
    <source>
        <strain evidence="6">zzj9</strain>
    </source>
</reference>
<dbReference type="Pfam" id="PF12833">
    <property type="entry name" value="HTH_18"/>
    <property type="match status" value="1"/>
</dbReference>
<dbReference type="Gene3D" id="1.10.10.60">
    <property type="entry name" value="Homeodomain-like"/>
    <property type="match status" value="2"/>
</dbReference>
<keyword evidence="2" id="KW-0238">DNA-binding</keyword>
<evidence type="ECO:0000313" key="6">
    <source>
        <dbReference type="Proteomes" id="UP000253383"/>
    </source>
</evidence>
<proteinExistence type="predicted"/>
<evidence type="ECO:0000259" key="4">
    <source>
        <dbReference type="PROSITE" id="PS01124"/>
    </source>
</evidence>
<keyword evidence="6" id="KW-1185">Reference proteome</keyword>
<dbReference type="GO" id="GO:0043565">
    <property type="term" value="F:sequence-specific DNA binding"/>
    <property type="evidence" value="ECO:0007669"/>
    <property type="project" value="InterPro"/>
</dbReference>
<evidence type="ECO:0000256" key="3">
    <source>
        <dbReference type="ARBA" id="ARBA00023163"/>
    </source>
</evidence>
<protein>
    <submittedName>
        <fullName evidence="5">AraC family transcriptional regulator</fullName>
    </submittedName>
</protein>
<dbReference type="GO" id="GO:0003700">
    <property type="term" value="F:DNA-binding transcription factor activity"/>
    <property type="evidence" value="ECO:0007669"/>
    <property type="project" value="InterPro"/>
</dbReference>
<comment type="caution">
    <text evidence="5">The sequence shown here is derived from an EMBL/GenBank/DDBJ whole genome shotgun (WGS) entry which is preliminary data.</text>
</comment>
<evidence type="ECO:0000313" key="5">
    <source>
        <dbReference type="EMBL" id="RCR69618.1"/>
    </source>
</evidence>
<dbReference type="InterPro" id="IPR009594">
    <property type="entry name" value="Tscrpt_reg_HTH_AraC_N"/>
</dbReference>
<dbReference type="SMART" id="SM00342">
    <property type="entry name" value="HTH_ARAC"/>
    <property type="match status" value="1"/>
</dbReference>
<keyword evidence="1" id="KW-0805">Transcription regulation</keyword>
<dbReference type="PROSITE" id="PS00041">
    <property type="entry name" value="HTH_ARAC_FAMILY_1"/>
    <property type="match status" value="1"/>
</dbReference>
<dbReference type="OrthoDB" id="9779074at2"/>
<dbReference type="PANTHER" id="PTHR46796:SF6">
    <property type="entry name" value="ARAC SUBFAMILY"/>
    <property type="match status" value="1"/>
</dbReference>
<dbReference type="InterPro" id="IPR050204">
    <property type="entry name" value="AraC_XylS_family_regulators"/>
</dbReference>
<dbReference type="RefSeq" id="WP_114405812.1">
    <property type="nucleotide sequence ID" value="NZ_QOWE01000007.1"/>
</dbReference>
<dbReference type="InterPro" id="IPR018060">
    <property type="entry name" value="HTH_AraC"/>
</dbReference>
<name>A0A368JPS1_9BACT</name>
<accession>A0A368JPS1</accession>
<dbReference type="Pfam" id="PF06719">
    <property type="entry name" value="AraC_N"/>
    <property type="match status" value="1"/>
</dbReference>
<feature type="domain" description="HTH araC/xylS-type" evidence="4">
    <location>
        <begin position="209"/>
        <end position="307"/>
    </location>
</feature>
<dbReference type="PANTHER" id="PTHR46796">
    <property type="entry name" value="HTH-TYPE TRANSCRIPTIONAL ACTIVATOR RHAS-RELATED"/>
    <property type="match status" value="1"/>
</dbReference>
<dbReference type="EMBL" id="QOWE01000007">
    <property type="protein sequence ID" value="RCR69618.1"/>
    <property type="molecule type" value="Genomic_DNA"/>
</dbReference>
<keyword evidence="3" id="KW-0804">Transcription</keyword>
<dbReference type="PROSITE" id="PS01124">
    <property type="entry name" value="HTH_ARAC_FAMILY_2"/>
    <property type="match status" value="1"/>
</dbReference>
<dbReference type="AlphaFoldDB" id="A0A368JPS1"/>
<organism evidence="5 6">
    <name type="scientific">Larkinella punicea</name>
    <dbReference type="NCBI Taxonomy" id="2315727"/>
    <lineage>
        <taxon>Bacteria</taxon>
        <taxon>Pseudomonadati</taxon>
        <taxon>Bacteroidota</taxon>
        <taxon>Cytophagia</taxon>
        <taxon>Cytophagales</taxon>
        <taxon>Spirosomataceae</taxon>
        <taxon>Larkinella</taxon>
    </lineage>
</organism>
<evidence type="ECO:0000256" key="2">
    <source>
        <dbReference type="ARBA" id="ARBA00023125"/>
    </source>
</evidence>
<evidence type="ECO:0000256" key="1">
    <source>
        <dbReference type="ARBA" id="ARBA00023015"/>
    </source>
</evidence>